<dbReference type="Gene3D" id="3.40.50.360">
    <property type="match status" value="1"/>
</dbReference>
<dbReference type="Pfam" id="PF00258">
    <property type="entry name" value="Flavodoxin_1"/>
    <property type="match status" value="1"/>
</dbReference>
<dbReference type="GO" id="GO:0010181">
    <property type="term" value="F:FMN binding"/>
    <property type="evidence" value="ECO:0007669"/>
    <property type="project" value="InterPro"/>
</dbReference>
<dbReference type="InterPro" id="IPR001226">
    <property type="entry name" value="Flavodoxin_CS"/>
</dbReference>
<gene>
    <name evidence="2" type="ORF">SAMN05421879_10322</name>
</gene>
<dbReference type="SUPFAM" id="SSF52218">
    <property type="entry name" value="Flavoproteins"/>
    <property type="match status" value="1"/>
</dbReference>
<proteinExistence type="predicted"/>
<evidence type="ECO:0000259" key="1">
    <source>
        <dbReference type="PROSITE" id="PS50902"/>
    </source>
</evidence>
<dbReference type="InterPro" id="IPR008254">
    <property type="entry name" value="Flavodoxin/NO_synth"/>
</dbReference>
<dbReference type="InterPro" id="IPR029039">
    <property type="entry name" value="Flavoprotein-like_sf"/>
</dbReference>
<dbReference type="EMBL" id="OBQK01000003">
    <property type="protein sequence ID" value="SOC54233.1"/>
    <property type="molecule type" value="Genomic_DNA"/>
</dbReference>
<dbReference type="PROSITE" id="PS00201">
    <property type="entry name" value="FLAVODOXIN"/>
    <property type="match status" value="1"/>
</dbReference>
<dbReference type="Proteomes" id="UP000219688">
    <property type="component" value="Unassembled WGS sequence"/>
</dbReference>
<keyword evidence="3" id="KW-1185">Reference proteome</keyword>
<organism evidence="2 3">
    <name type="scientific">Ornithinimicrobium cerasi</name>
    <dbReference type="NCBI Taxonomy" id="2248773"/>
    <lineage>
        <taxon>Bacteria</taxon>
        <taxon>Bacillati</taxon>
        <taxon>Actinomycetota</taxon>
        <taxon>Actinomycetes</taxon>
        <taxon>Micrococcales</taxon>
        <taxon>Ornithinimicrobiaceae</taxon>
        <taxon>Ornithinimicrobium</taxon>
    </lineage>
</organism>
<accession>A0A285VJS1</accession>
<reference evidence="3" key="1">
    <citation type="submission" date="2017-08" db="EMBL/GenBank/DDBJ databases">
        <authorList>
            <person name="Varghese N."/>
            <person name="Submissions S."/>
        </authorList>
    </citation>
    <scope>NUCLEOTIDE SEQUENCE [LARGE SCALE GENOMIC DNA]</scope>
    <source>
        <strain evidence="3">USBA17B2</strain>
    </source>
</reference>
<dbReference type="GO" id="GO:0009055">
    <property type="term" value="F:electron transfer activity"/>
    <property type="evidence" value="ECO:0007669"/>
    <property type="project" value="InterPro"/>
</dbReference>
<dbReference type="AlphaFoldDB" id="A0A285VJS1"/>
<feature type="domain" description="Flavodoxin-like" evidence="1">
    <location>
        <begin position="11"/>
        <end position="165"/>
    </location>
</feature>
<dbReference type="RefSeq" id="WP_097187397.1">
    <property type="nucleotide sequence ID" value="NZ_OBQK01000003.1"/>
</dbReference>
<name>A0A285VJS1_9MICO</name>
<dbReference type="PROSITE" id="PS50902">
    <property type="entry name" value="FLAVODOXIN_LIKE"/>
    <property type="match status" value="1"/>
</dbReference>
<evidence type="ECO:0000313" key="3">
    <source>
        <dbReference type="Proteomes" id="UP000219688"/>
    </source>
</evidence>
<evidence type="ECO:0000313" key="2">
    <source>
        <dbReference type="EMBL" id="SOC54233.1"/>
    </source>
</evidence>
<sequence length="172" mass="17877">MSGTEHDGRSVLVVYESAWGNTREIAEAIADGLGVGARAVAVADAPPLAEVEADLLVVGGPTHAFGMSRASTREDAHQRGGAQLQLGIREWMDAADSCRVPVATFDTHTRHPNLPGTASKAAARKLTALGCRLVAPPEKFWVNGAEGPLLDGETDRAREWGAKLGGALASSG</sequence>
<protein>
    <submittedName>
        <fullName evidence="2">Flavodoxin</fullName>
    </submittedName>
</protein>